<accession>A0A258HLQ4</accession>
<dbReference type="EMBL" id="NCEQ01000006">
    <property type="protein sequence ID" value="OYX57282.1"/>
    <property type="molecule type" value="Genomic_DNA"/>
</dbReference>
<comment type="caution">
    <text evidence="2">The sequence shown here is derived from an EMBL/GenBank/DDBJ whole genome shotgun (WGS) entry which is preliminary data.</text>
</comment>
<dbReference type="InterPro" id="IPR011990">
    <property type="entry name" value="TPR-like_helical_dom_sf"/>
</dbReference>
<evidence type="ECO:0000313" key="3">
    <source>
        <dbReference type="Proteomes" id="UP000216147"/>
    </source>
</evidence>
<gene>
    <name evidence="2" type="ORF">B7Y86_06130</name>
</gene>
<feature type="compositionally biased region" description="Low complexity" evidence="1">
    <location>
        <begin position="952"/>
        <end position="971"/>
    </location>
</feature>
<evidence type="ECO:0000313" key="2">
    <source>
        <dbReference type="EMBL" id="OYX57282.1"/>
    </source>
</evidence>
<reference evidence="2 3" key="1">
    <citation type="submission" date="2017-03" db="EMBL/GenBank/DDBJ databases">
        <title>Lifting the veil on microbial sulfur biogeochemistry in mining wastewaters.</title>
        <authorList>
            <person name="Kantor R.S."/>
            <person name="Colenbrander Nelson T."/>
            <person name="Marshall S."/>
            <person name="Bennett D."/>
            <person name="Apte S."/>
            <person name="Camacho D."/>
            <person name="Thomas B.C."/>
            <person name="Warren L.A."/>
            <person name="Banfield J.F."/>
        </authorList>
    </citation>
    <scope>NUCLEOTIDE SEQUENCE [LARGE SCALE GENOMIC DNA]</scope>
    <source>
        <strain evidence="2">32-68-21</strain>
    </source>
</reference>
<name>A0A258HLQ4_9CAUL</name>
<dbReference type="AlphaFoldDB" id="A0A258HLQ4"/>
<feature type="region of interest" description="Disordered" evidence="1">
    <location>
        <begin position="944"/>
        <end position="971"/>
    </location>
</feature>
<protein>
    <recommendedName>
        <fullName evidence="4">Tetratricopeptide repeat protein</fullName>
    </recommendedName>
</protein>
<evidence type="ECO:0000256" key="1">
    <source>
        <dbReference type="SAM" id="MobiDB-lite"/>
    </source>
</evidence>
<evidence type="ECO:0008006" key="4">
    <source>
        <dbReference type="Google" id="ProtNLM"/>
    </source>
</evidence>
<organism evidence="2 3">
    <name type="scientific">Brevundimonas subvibrioides</name>
    <dbReference type="NCBI Taxonomy" id="74313"/>
    <lineage>
        <taxon>Bacteria</taxon>
        <taxon>Pseudomonadati</taxon>
        <taxon>Pseudomonadota</taxon>
        <taxon>Alphaproteobacteria</taxon>
        <taxon>Caulobacterales</taxon>
        <taxon>Caulobacteraceae</taxon>
        <taxon>Brevundimonas</taxon>
    </lineage>
</organism>
<dbReference type="Gene3D" id="1.25.40.10">
    <property type="entry name" value="Tetratricopeptide repeat domain"/>
    <property type="match status" value="1"/>
</dbReference>
<proteinExistence type="predicted"/>
<dbReference type="Proteomes" id="UP000216147">
    <property type="component" value="Unassembled WGS sequence"/>
</dbReference>
<dbReference type="SUPFAM" id="SSF48452">
    <property type="entry name" value="TPR-like"/>
    <property type="match status" value="1"/>
</dbReference>
<sequence>MAGPRTSTAIGRTTAALGVAGTIALAPIAGAVVPAFAQEAAAALDPITIRIGANDGFTRVEFAGIVGSRSRVRRDGQTVVVRIGSTAAPDVSRLKNDPPPGVEKVETRAALDATELVITLAEGSDARTGSADGAVWLNLYPAGATPAAPAGPAVPAGGAVPVIATKAAEQVSLSFAWGAPVGAAVFRRGDAVWVVFDTAARMDMSKASDLGVAGDARWAVGPNYTAIRISAPEALSVSAKGEGATWTVTIGGPTAPPASVVIDRDDTGDTALVARMAGATRTVWLTDPMVGDRFAAVTALAPGKGFADTRRTIDLTLLPTAQGLAIETPTDDLSIKAEGDLVTLSRPGGLLLSPPSMALEAAEPAHAEAPAKAKFPALILSEWGDAGEEGFSTRYRKLQDAAALEAIAASDNPRAPIEARLALTRFLVGSGLGFEAIGVVNAMFAKTPSLQGEPELRGLRGAARASIGRLEEATLDFSSGALAGDPSTKVWQGWLAAERGDWEEARRAFAAGAAAIDDFPPIWRARFGAAHAMAALETGDLDASKSLLAYSFSQEAPAADQLVARLVQARLFELEGATDRALAVYKAIGRAPLDAIATPAKLGVIRIELAKGTLTPTAAAAQLEQLKWRWRGDATELSVIRTLGGLYLSQGRYREALDALRGAGKRLGDLPGAVELQTDLSNAFRALFLDGAADGLQPVQALALFYDFRDLTPVGADGDEMVRRLARRLVDVDLLDQAAELLKYQVDNRLEGVAKAQVATTLATVLLMDRQPEPALQAIWASRTTLLPTALNAERRALEARALMDLGRYDHALETLADDRSPEAQQVRADIFWKQENWTGAAALYEARLGDRYKDTATALTPAEESQVIRAGVGYSLARDAAALSRLSRNYAPFKDRARSGAALRIALDGLDGMEGAANAQDFAGLTAGADTFTGWVNQMKTQLREKTGGNRAAATPARPTVPAAAAPAAG</sequence>